<accession>A0A7Y6DWX9</accession>
<organism evidence="2 3">
    <name type="scientific">Cellulomonas humilata</name>
    <dbReference type="NCBI Taxonomy" id="144055"/>
    <lineage>
        <taxon>Bacteria</taxon>
        <taxon>Bacillati</taxon>
        <taxon>Actinomycetota</taxon>
        <taxon>Actinomycetes</taxon>
        <taxon>Micrococcales</taxon>
        <taxon>Cellulomonadaceae</taxon>
        <taxon>Cellulomonas</taxon>
    </lineage>
</organism>
<feature type="domain" description="HTH cro/C1-type" evidence="1">
    <location>
        <begin position="21"/>
        <end position="76"/>
    </location>
</feature>
<dbReference type="Proteomes" id="UP000565724">
    <property type="component" value="Unassembled WGS sequence"/>
</dbReference>
<gene>
    <name evidence="2" type="ORF">HP550_07575</name>
</gene>
<dbReference type="SUPFAM" id="SSF47413">
    <property type="entry name" value="lambda repressor-like DNA-binding domains"/>
    <property type="match status" value="1"/>
</dbReference>
<dbReference type="InterPro" id="IPR010982">
    <property type="entry name" value="Lambda_DNA-bd_dom_sf"/>
</dbReference>
<proteinExistence type="predicted"/>
<evidence type="ECO:0000313" key="3">
    <source>
        <dbReference type="Proteomes" id="UP000565724"/>
    </source>
</evidence>
<dbReference type="CDD" id="cd00093">
    <property type="entry name" value="HTH_XRE"/>
    <property type="match status" value="1"/>
</dbReference>
<dbReference type="SMART" id="SM00530">
    <property type="entry name" value="HTH_XRE"/>
    <property type="match status" value="1"/>
</dbReference>
<dbReference type="PROSITE" id="PS50943">
    <property type="entry name" value="HTH_CROC1"/>
    <property type="match status" value="1"/>
</dbReference>
<evidence type="ECO:0000259" key="1">
    <source>
        <dbReference type="PROSITE" id="PS50943"/>
    </source>
</evidence>
<reference evidence="2 3" key="1">
    <citation type="submission" date="2020-05" db="EMBL/GenBank/DDBJ databases">
        <title>Genome Sequencing of Type Strains.</title>
        <authorList>
            <person name="Lemaire J.F."/>
            <person name="Inderbitzin P."/>
            <person name="Gregorio O.A."/>
            <person name="Collins S.B."/>
            <person name="Wespe N."/>
            <person name="Knight-Connoni V."/>
        </authorList>
    </citation>
    <scope>NUCLEOTIDE SEQUENCE [LARGE SCALE GENOMIC DNA]</scope>
    <source>
        <strain evidence="2 3">ATCC 25174</strain>
    </source>
</reference>
<dbReference type="Gene3D" id="1.10.260.40">
    <property type="entry name" value="lambda repressor-like DNA-binding domains"/>
    <property type="match status" value="1"/>
</dbReference>
<dbReference type="Pfam" id="PF01381">
    <property type="entry name" value="HTH_3"/>
    <property type="match status" value="1"/>
</dbReference>
<keyword evidence="3" id="KW-1185">Reference proteome</keyword>
<sequence length="90" mass="9754">MTPRTERYRVAPWTGAVAAQLRAERAAAGLTQEGLAARAGVPRTTYKRMEAGERAISFAQVALVLAALPALEMSEFVLRAERRLATPDAE</sequence>
<dbReference type="RefSeq" id="WP_175346987.1">
    <property type="nucleotide sequence ID" value="NZ_JABMCI010000060.1"/>
</dbReference>
<dbReference type="EMBL" id="JABMCI010000060">
    <property type="protein sequence ID" value="NUU17108.1"/>
    <property type="molecule type" value="Genomic_DNA"/>
</dbReference>
<dbReference type="AlphaFoldDB" id="A0A7Y6DWX9"/>
<evidence type="ECO:0000313" key="2">
    <source>
        <dbReference type="EMBL" id="NUU17108.1"/>
    </source>
</evidence>
<dbReference type="GO" id="GO:0003677">
    <property type="term" value="F:DNA binding"/>
    <property type="evidence" value="ECO:0007669"/>
    <property type="project" value="InterPro"/>
</dbReference>
<comment type="caution">
    <text evidence="2">The sequence shown here is derived from an EMBL/GenBank/DDBJ whole genome shotgun (WGS) entry which is preliminary data.</text>
</comment>
<dbReference type="InterPro" id="IPR001387">
    <property type="entry name" value="Cro/C1-type_HTH"/>
</dbReference>
<name>A0A7Y6DWX9_9CELL</name>
<protein>
    <submittedName>
        <fullName evidence="2">Helix-turn-helix transcriptional regulator</fullName>
    </submittedName>
</protein>